<feature type="domain" description="Histidine kinase" evidence="12">
    <location>
        <begin position="291"/>
        <end position="499"/>
    </location>
</feature>
<dbReference type="InterPro" id="IPR003660">
    <property type="entry name" value="HAMP_dom"/>
</dbReference>
<dbReference type="Gene3D" id="1.10.287.130">
    <property type="match status" value="1"/>
</dbReference>
<reference evidence="14" key="1">
    <citation type="journal article" date="2023" name="Plants (Basel)">
        <title>Genomic Analysis of Leptolyngbya boryana CZ1 Reveals Efficient Carbon Fixation Modules.</title>
        <authorList>
            <person name="Bai X."/>
            <person name="Wang H."/>
            <person name="Cheng W."/>
            <person name="Wang J."/>
            <person name="Ma M."/>
            <person name="Hu H."/>
            <person name="Song Z."/>
            <person name="Ma H."/>
            <person name="Fan Y."/>
            <person name="Du C."/>
            <person name="Xu J."/>
        </authorList>
    </citation>
    <scope>NUCLEOTIDE SEQUENCE</scope>
    <source>
        <strain evidence="14">CZ1</strain>
    </source>
</reference>
<dbReference type="AlphaFoldDB" id="A0AA96WPT0"/>
<comment type="catalytic activity">
    <reaction evidence="1">
        <text>ATP + protein L-histidine = ADP + protein N-phospho-L-histidine.</text>
        <dbReference type="EC" id="2.7.13.3"/>
    </reaction>
</comment>
<dbReference type="InterPro" id="IPR005467">
    <property type="entry name" value="His_kinase_dom"/>
</dbReference>
<keyword evidence="14" id="KW-0547">Nucleotide-binding</keyword>
<keyword evidence="7" id="KW-0418">Kinase</keyword>
<sequence length="511" mass="56720">MLNNNEKPGSLVSTTGGKRIFWAARNRILLWYGLLLALIFVAVIPAFRSLLMLRVNERVRGDMIEKADTFAALVSGKPNGSLEGSHWFERKDDRLQPPTSIQELEAFFDAYLSRQVPEDDIYLITFIEGKFYRSSPRARPEILKQDSPLMKQWEDLAASKQGEEPTGNPDLGNLLYIANPIQANGKTIGVFVMAHTTAGEQAEVLEAVNVVIQVTGGVLVVALVLGWFASGQVLAPLRLLSSTARSISETDLTQRLPVQGEGEIADLAEAFNAMMDRLQSAFASQRNFINDAGHELRTPLTIIRGHLELMGDDPEEQGETIRIVMDELDRMNRFVDDLIVLAKSERPDFLQIETVDLETLTQELFSKACALADRHWVLDKVGHGMVHLDRQRITQAMMNLAQNATQHTQPNQTIALGSAMRSKALHLWVRDTGEGISLVDQQRIFERFARASHSRRRSEGAGLGLAIVRAIAEAHHGQITLHSQPQKGSTFTIILPLDAASHQSIRTSALS</sequence>
<gene>
    <name evidence="14" type="ORF">Q2T42_18325</name>
</gene>
<evidence type="ECO:0000256" key="3">
    <source>
        <dbReference type="ARBA" id="ARBA00012438"/>
    </source>
</evidence>
<keyword evidence="14" id="KW-0067">ATP-binding</keyword>
<dbReference type="InterPro" id="IPR003594">
    <property type="entry name" value="HATPase_dom"/>
</dbReference>
<keyword evidence="9" id="KW-0902">Two-component regulatory system</keyword>
<evidence type="ECO:0000256" key="1">
    <source>
        <dbReference type="ARBA" id="ARBA00000085"/>
    </source>
</evidence>
<dbReference type="Gene3D" id="6.10.340.10">
    <property type="match status" value="1"/>
</dbReference>
<keyword evidence="10 11" id="KW-0472">Membrane</keyword>
<evidence type="ECO:0000313" key="14">
    <source>
        <dbReference type="EMBL" id="WNZ43800.1"/>
    </source>
</evidence>
<dbReference type="InterPro" id="IPR050428">
    <property type="entry name" value="TCS_sensor_his_kinase"/>
</dbReference>
<dbReference type="FunFam" id="3.30.565.10:FF:000006">
    <property type="entry name" value="Sensor histidine kinase WalK"/>
    <property type="match status" value="1"/>
</dbReference>
<feature type="transmembrane region" description="Helical" evidence="11">
    <location>
        <begin position="29"/>
        <end position="51"/>
    </location>
</feature>
<evidence type="ECO:0000256" key="7">
    <source>
        <dbReference type="ARBA" id="ARBA00022777"/>
    </source>
</evidence>
<dbReference type="Gene3D" id="3.30.565.10">
    <property type="entry name" value="Histidine kinase-like ATPase, C-terminal domain"/>
    <property type="match status" value="1"/>
</dbReference>
<dbReference type="InterPro" id="IPR004358">
    <property type="entry name" value="Sig_transdc_His_kin-like_C"/>
</dbReference>
<dbReference type="PANTHER" id="PTHR45436">
    <property type="entry name" value="SENSOR HISTIDINE KINASE YKOH"/>
    <property type="match status" value="1"/>
</dbReference>
<dbReference type="InterPro" id="IPR003661">
    <property type="entry name" value="HisK_dim/P_dom"/>
</dbReference>
<dbReference type="CDD" id="cd00082">
    <property type="entry name" value="HisKA"/>
    <property type="match status" value="1"/>
</dbReference>
<dbReference type="FunFam" id="1.10.287.130:FF:000001">
    <property type="entry name" value="Two-component sensor histidine kinase"/>
    <property type="match status" value="1"/>
</dbReference>
<dbReference type="GO" id="GO:0000155">
    <property type="term" value="F:phosphorelay sensor kinase activity"/>
    <property type="evidence" value="ECO:0007669"/>
    <property type="project" value="InterPro"/>
</dbReference>
<dbReference type="EMBL" id="CP130144">
    <property type="protein sequence ID" value="WNZ43800.1"/>
    <property type="molecule type" value="Genomic_DNA"/>
</dbReference>
<organism evidence="14">
    <name type="scientific">Leptolyngbya boryana CZ1</name>
    <dbReference type="NCBI Taxonomy" id="3060204"/>
    <lineage>
        <taxon>Bacteria</taxon>
        <taxon>Bacillati</taxon>
        <taxon>Cyanobacteriota</taxon>
        <taxon>Cyanophyceae</taxon>
        <taxon>Leptolyngbyales</taxon>
        <taxon>Leptolyngbyaceae</taxon>
        <taxon>Leptolyngbya group</taxon>
        <taxon>Leptolyngbya</taxon>
    </lineage>
</organism>
<evidence type="ECO:0000256" key="5">
    <source>
        <dbReference type="ARBA" id="ARBA00022679"/>
    </source>
</evidence>
<dbReference type="Pfam" id="PF00512">
    <property type="entry name" value="HisKA"/>
    <property type="match status" value="1"/>
</dbReference>
<evidence type="ECO:0000256" key="10">
    <source>
        <dbReference type="ARBA" id="ARBA00023136"/>
    </source>
</evidence>
<dbReference type="InterPro" id="IPR036097">
    <property type="entry name" value="HisK_dim/P_sf"/>
</dbReference>
<proteinExistence type="predicted"/>
<dbReference type="PANTHER" id="PTHR45436:SF5">
    <property type="entry name" value="SENSOR HISTIDINE KINASE TRCS"/>
    <property type="match status" value="1"/>
</dbReference>
<feature type="transmembrane region" description="Helical" evidence="11">
    <location>
        <begin position="210"/>
        <end position="229"/>
    </location>
</feature>
<dbReference type="Pfam" id="PF00672">
    <property type="entry name" value="HAMP"/>
    <property type="match status" value="1"/>
</dbReference>
<evidence type="ECO:0000256" key="6">
    <source>
        <dbReference type="ARBA" id="ARBA00022692"/>
    </source>
</evidence>
<evidence type="ECO:0000256" key="4">
    <source>
        <dbReference type="ARBA" id="ARBA00022553"/>
    </source>
</evidence>
<dbReference type="SUPFAM" id="SSF55874">
    <property type="entry name" value="ATPase domain of HSP90 chaperone/DNA topoisomerase II/histidine kinase"/>
    <property type="match status" value="1"/>
</dbReference>
<keyword evidence="8 11" id="KW-1133">Transmembrane helix</keyword>
<dbReference type="PROSITE" id="PS50109">
    <property type="entry name" value="HIS_KIN"/>
    <property type="match status" value="1"/>
</dbReference>
<keyword evidence="6 11" id="KW-0812">Transmembrane</keyword>
<dbReference type="CDD" id="cd06225">
    <property type="entry name" value="HAMP"/>
    <property type="match status" value="1"/>
</dbReference>
<name>A0AA96WPT0_LEPBY</name>
<reference evidence="14" key="2">
    <citation type="submission" date="2023-07" db="EMBL/GenBank/DDBJ databases">
        <authorList>
            <person name="Bai X.-H."/>
            <person name="Wang H.-H."/>
            <person name="Wang J."/>
            <person name="Ma M.-Y."/>
            <person name="Hu H.-H."/>
            <person name="Song Z.-L."/>
            <person name="Ma H.-G."/>
            <person name="Fan Y."/>
            <person name="Du C.-Y."/>
            <person name="Xu J.-C."/>
        </authorList>
    </citation>
    <scope>NUCLEOTIDE SEQUENCE</scope>
    <source>
        <strain evidence="14">CZ1</strain>
    </source>
</reference>
<keyword evidence="4" id="KW-0597">Phosphoprotein</keyword>
<dbReference type="SMART" id="SM00388">
    <property type="entry name" value="HisKA"/>
    <property type="match status" value="1"/>
</dbReference>
<dbReference type="InterPro" id="IPR036890">
    <property type="entry name" value="HATPase_C_sf"/>
</dbReference>
<dbReference type="RefSeq" id="WP_316425989.1">
    <property type="nucleotide sequence ID" value="NZ_CP130144.1"/>
</dbReference>
<keyword evidence="5" id="KW-0808">Transferase</keyword>
<accession>A0AA96WPT0</accession>
<evidence type="ECO:0000256" key="8">
    <source>
        <dbReference type="ARBA" id="ARBA00022989"/>
    </source>
</evidence>
<comment type="subcellular location">
    <subcellularLocation>
        <location evidence="2">Membrane</location>
    </subcellularLocation>
</comment>
<evidence type="ECO:0000259" key="12">
    <source>
        <dbReference type="PROSITE" id="PS50109"/>
    </source>
</evidence>
<dbReference type="SUPFAM" id="SSF158472">
    <property type="entry name" value="HAMP domain-like"/>
    <property type="match status" value="1"/>
</dbReference>
<feature type="domain" description="HAMP" evidence="13">
    <location>
        <begin position="231"/>
        <end position="283"/>
    </location>
</feature>
<evidence type="ECO:0000256" key="2">
    <source>
        <dbReference type="ARBA" id="ARBA00004370"/>
    </source>
</evidence>
<protein>
    <recommendedName>
        <fullName evidence="3">histidine kinase</fullName>
        <ecNumber evidence="3">2.7.13.3</ecNumber>
    </recommendedName>
</protein>
<dbReference type="SUPFAM" id="SSF47384">
    <property type="entry name" value="Homodimeric domain of signal transducing histidine kinase"/>
    <property type="match status" value="1"/>
</dbReference>
<dbReference type="PROSITE" id="PS50885">
    <property type="entry name" value="HAMP"/>
    <property type="match status" value="1"/>
</dbReference>
<evidence type="ECO:0000256" key="11">
    <source>
        <dbReference type="SAM" id="Phobius"/>
    </source>
</evidence>
<dbReference type="Pfam" id="PF02518">
    <property type="entry name" value="HATPase_c"/>
    <property type="match status" value="1"/>
</dbReference>
<dbReference type="GO" id="GO:0005524">
    <property type="term" value="F:ATP binding"/>
    <property type="evidence" value="ECO:0007669"/>
    <property type="project" value="UniProtKB-KW"/>
</dbReference>
<dbReference type="SMART" id="SM00387">
    <property type="entry name" value="HATPase_c"/>
    <property type="match status" value="1"/>
</dbReference>
<dbReference type="EC" id="2.7.13.3" evidence="3"/>
<dbReference type="SMART" id="SM00304">
    <property type="entry name" value="HAMP"/>
    <property type="match status" value="1"/>
</dbReference>
<evidence type="ECO:0000256" key="9">
    <source>
        <dbReference type="ARBA" id="ARBA00023012"/>
    </source>
</evidence>
<dbReference type="PRINTS" id="PR00344">
    <property type="entry name" value="BCTRLSENSOR"/>
</dbReference>
<dbReference type="GO" id="GO:0005886">
    <property type="term" value="C:plasma membrane"/>
    <property type="evidence" value="ECO:0007669"/>
    <property type="project" value="TreeGrafter"/>
</dbReference>
<evidence type="ECO:0000259" key="13">
    <source>
        <dbReference type="PROSITE" id="PS50885"/>
    </source>
</evidence>